<dbReference type="GO" id="GO:0005524">
    <property type="term" value="F:ATP binding"/>
    <property type="evidence" value="ECO:0007669"/>
    <property type="project" value="UniProtKB-UniRule"/>
</dbReference>
<organism evidence="3 4">
    <name type="scientific">Brevibacillus aydinogluensis</name>
    <dbReference type="NCBI Taxonomy" id="927786"/>
    <lineage>
        <taxon>Bacteria</taxon>
        <taxon>Bacillati</taxon>
        <taxon>Bacillota</taxon>
        <taxon>Bacilli</taxon>
        <taxon>Bacillales</taxon>
        <taxon>Paenibacillaceae</taxon>
        <taxon>Brevibacillus</taxon>
    </lineage>
</organism>
<evidence type="ECO:0000313" key="4">
    <source>
        <dbReference type="Proteomes" id="UP001189619"/>
    </source>
</evidence>
<evidence type="ECO:0000259" key="2">
    <source>
        <dbReference type="PROSITE" id="PS50975"/>
    </source>
</evidence>
<sequence length="359" mass="41919">MDRVGIMLDWTVLQRGIRGDKSYERLPYYAEICKELGMEPVFFHPRHVRPDGQRVLGHFWNGSRLIPRLVNVPKVIHNRVLSRNGRIRATIRRLSRTRTVFNGLVVRDKWRVHQMLWKNPAIRTYLPHTVLFTPERLRMFLDRYQTVYVKPAIGSVGIGVARIERHNNAYRFIAFRRNRTLSRKRLMAEAARWVGKRRFIIQQGVPLARYQGKTFDIRVSVQKNGNQEWTVSGLVAKVANRANKLSNLARGGRAVPLSRALEPLFTAEQQKEVVERIKRAAVEIARQYQRHFPSLADLGLDMGIDRQGHPYLIEINVRDQRYSFYKAGELAMFKKTYRHPMEYARSLLAGNGRGRQTRP</sequence>
<feature type="domain" description="ATP-grasp" evidence="2">
    <location>
        <begin position="114"/>
        <end position="341"/>
    </location>
</feature>
<name>A0AA48M788_9BACL</name>
<reference evidence="3" key="1">
    <citation type="submission" date="2023-07" db="EMBL/GenBank/DDBJ databases">
        <authorList>
            <person name="Ivanov I."/>
            <person name="Teneva D."/>
            <person name="Stoikov I."/>
        </authorList>
    </citation>
    <scope>NUCLEOTIDE SEQUENCE</scope>
    <source>
        <strain evidence="3">4475</strain>
    </source>
</reference>
<dbReference type="AlphaFoldDB" id="A0AA48M788"/>
<keyword evidence="4" id="KW-1185">Reference proteome</keyword>
<dbReference type="KEGG" id="bayd:BSPP4475_09375"/>
<keyword evidence="1" id="KW-0547">Nucleotide-binding</keyword>
<dbReference type="Gene3D" id="3.30.470.20">
    <property type="entry name" value="ATP-grasp fold, B domain"/>
    <property type="match status" value="1"/>
</dbReference>
<dbReference type="EMBL" id="OY569118">
    <property type="protein sequence ID" value="CAJ1002528.1"/>
    <property type="molecule type" value="Genomic_DNA"/>
</dbReference>
<protein>
    <submittedName>
        <fullName evidence="3">ATP-binding protein</fullName>
    </submittedName>
</protein>
<dbReference type="GO" id="GO:0046872">
    <property type="term" value="F:metal ion binding"/>
    <property type="evidence" value="ECO:0007669"/>
    <property type="project" value="InterPro"/>
</dbReference>
<dbReference type="PROSITE" id="PS50975">
    <property type="entry name" value="ATP_GRASP"/>
    <property type="match status" value="1"/>
</dbReference>
<evidence type="ECO:0000256" key="1">
    <source>
        <dbReference type="PROSITE-ProRule" id="PRU00409"/>
    </source>
</evidence>
<dbReference type="Proteomes" id="UP001189619">
    <property type="component" value="Chromosome"/>
</dbReference>
<dbReference type="RefSeq" id="WP_304415456.1">
    <property type="nucleotide sequence ID" value="NZ_OY569118.1"/>
</dbReference>
<gene>
    <name evidence="3" type="ORF">BSPP4475_09375</name>
</gene>
<dbReference type="InterPro" id="IPR011761">
    <property type="entry name" value="ATP-grasp"/>
</dbReference>
<dbReference type="InterPro" id="IPR026838">
    <property type="entry name" value="YheC/D"/>
</dbReference>
<proteinExistence type="predicted"/>
<dbReference type="Pfam" id="PF14398">
    <property type="entry name" value="ATPgrasp_YheCD"/>
    <property type="match status" value="1"/>
</dbReference>
<keyword evidence="1 3" id="KW-0067">ATP-binding</keyword>
<accession>A0AA48M788</accession>
<dbReference type="SUPFAM" id="SSF56059">
    <property type="entry name" value="Glutathione synthetase ATP-binding domain-like"/>
    <property type="match status" value="1"/>
</dbReference>
<evidence type="ECO:0000313" key="3">
    <source>
        <dbReference type="EMBL" id="CAJ1002528.1"/>
    </source>
</evidence>